<dbReference type="AlphaFoldDB" id="A0A9X0CHC7"/>
<proteinExistence type="predicted"/>
<feature type="region of interest" description="Disordered" evidence="1">
    <location>
        <begin position="1"/>
        <end position="28"/>
    </location>
</feature>
<feature type="compositionally biased region" description="Basic and acidic residues" evidence="1">
    <location>
        <begin position="11"/>
        <end position="22"/>
    </location>
</feature>
<accession>A0A9X0CHC7</accession>
<reference evidence="2" key="1">
    <citation type="submission" date="2023-01" db="EMBL/GenBank/DDBJ databases">
        <title>Genome assembly of the deep-sea coral Lophelia pertusa.</title>
        <authorList>
            <person name="Herrera S."/>
            <person name="Cordes E."/>
        </authorList>
    </citation>
    <scope>NUCLEOTIDE SEQUENCE</scope>
    <source>
        <strain evidence="2">USNM1676648</strain>
        <tissue evidence="2">Polyp</tissue>
    </source>
</reference>
<organism evidence="2 3">
    <name type="scientific">Desmophyllum pertusum</name>
    <dbReference type="NCBI Taxonomy" id="174260"/>
    <lineage>
        <taxon>Eukaryota</taxon>
        <taxon>Metazoa</taxon>
        <taxon>Cnidaria</taxon>
        <taxon>Anthozoa</taxon>
        <taxon>Hexacorallia</taxon>
        <taxon>Scleractinia</taxon>
        <taxon>Caryophylliina</taxon>
        <taxon>Caryophylliidae</taxon>
        <taxon>Desmophyllum</taxon>
    </lineage>
</organism>
<comment type="caution">
    <text evidence="2">The sequence shown here is derived from an EMBL/GenBank/DDBJ whole genome shotgun (WGS) entry which is preliminary data.</text>
</comment>
<dbReference type="EMBL" id="MU827642">
    <property type="protein sequence ID" value="KAJ7346037.1"/>
    <property type="molecule type" value="Genomic_DNA"/>
</dbReference>
<dbReference type="OrthoDB" id="2789670at2759"/>
<feature type="non-terminal residue" evidence="2">
    <location>
        <position position="1"/>
    </location>
</feature>
<feature type="non-terminal residue" evidence="2">
    <location>
        <position position="77"/>
    </location>
</feature>
<gene>
    <name evidence="2" type="ORF">OS493_040314</name>
</gene>
<evidence type="ECO:0000256" key="1">
    <source>
        <dbReference type="SAM" id="MobiDB-lite"/>
    </source>
</evidence>
<evidence type="ECO:0000313" key="3">
    <source>
        <dbReference type="Proteomes" id="UP001163046"/>
    </source>
</evidence>
<evidence type="ECO:0000313" key="2">
    <source>
        <dbReference type="EMBL" id="KAJ7346037.1"/>
    </source>
</evidence>
<keyword evidence="3" id="KW-1185">Reference proteome</keyword>
<dbReference type="Proteomes" id="UP001163046">
    <property type="component" value="Unassembled WGS sequence"/>
</dbReference>
<protein>
    <submittedName>
        <fullName evidence="2">Uncharacterized protein</fullName>
    </submittedName>
</protein>
<name>A0A9X0CHC7_9CNID</name>
<sequence>PTLHATQLSREGVRQEVDEVLRGADPSSCQDLDKKLPYMEMVSYRKCQDESRFGAESARKKQRNPSLILADIRYKKG</sequence>